<organism evidence="9 10">
    <name type="scientific">Mastacembelus armatus</name>
    <name type="common">zig-zag eel</name>
    <dbReference type="NCBI Taxonomy" id="205130"/>
    <lineage>
        <taxon>Eukaryota</taxon>
        <taxon>Metazoa</taxon>
        <taxon>Chordata</taxon>
        <taxon>Craniata</taxon>
        <taxon>Vertebrata</taxon>
        <taxon>Euteleostomi</taxon>
        <taxon>Actinopterygii</taxon>
        <taxon>Neopterygii</taxon>
        <taxon>Teleostei</taxon>
        <taxon>Neoteleostei</taxon>
        <taxon>Acanthomorphata</taxon>
        <taxon>Anabantaria</taxon>
        <taxon>Synbranchiformes</taxon>
        <taxon>Mastacembelidae</taxon>
        <taxon>Mastacembelus</taxon>
    </lineage>
</organism>
<evidence type="ECO:0000256" key="5">
    <source>
        <dbReference type="ARBA" id="ARBA00023180"/>
    </source>
</evidence>
<dbReference type="GO" id="GO:0030215">
    <property type="term" value="F:semaphorin receptor binding"/>
    <property type="evidence" value="ECO:0007669"/>
    <property type="project" value="InterPro"/>
</dbReference>
<feature type="chain" id="PRO_5018621148" evidence="7">
    <location>
        <begin position="21"/>
        <end position="651"/>
    </location>
</feature>
<dbReference type="InterPro" id="IPR036352">
    <property type="entry name" value="Semap_dom_sf"/>
</dbReference>
<evidence type="ECO:0000256" key="3">
    <source>
        <dbReference type="ARBA" id="ARBA00023136"/>
    </source>
</evidence>
<dbReference type="SUPFAM" id="SSF101912">
    <property type="entry name" value="Sema domain"/>
    <property type="match status" value="1"/>
</dbReference>
<evidence type="ECO:0000256" key="4">
    <source>
        <dbReference type="ARBA" id="ARBA00023157"/>
    </source>
</evidence>
<dbReference type="GO" id="GO:0045499">
    <property type="term" value="F:chemorepellent activity"/>
    <property type="evidence" value="ECO:0007669"/>
    <property type="project" value="TreeGrafter"/>
</dbReference>
<dbReference type="InterPro" id="IPR013783">
    <property type="entry name" value="Ig-like_fold"/>
</dbReference>
<dbReference type="GO" id="GO:0005178">
    <property type="term" value="F:integrin binding"/>
    <property type="evidence" value="ECO:0007669"/>
    <property type="project" value="TreeGrafter"/>
</dbReference>
<dbReference type="InParanoid" id="A0A3Q3LKG2"/>
<dbReference type="SUPFAM" id="SSF103575">
    <property type="entry name" value="Plexin repeat"/>
    <property type="match status" value="1"/>
</dbReference>
<dbReference type="RefSeq" id="XP_026168125.1">
    <property type="nucleotide sequence ID" value="XM_026312340.1"/>
</dbReference>
<dbReference type="Pfam" id="PF01403">
    <property type="entry name" value="Sema"/>
    <property type="match status" value="1"/>
</dbReference>
<keyword evidence="5" id="KW-0325">Glycoprotein</keyword>
<dbReference type="AlphaFoldDB" id="A0A3Q3LKG2"/>
<dbReference type="InterPro" id="IPR015943">
    <property type="entry name" value="WD40/YVTN_repeat-like_dom_sf"/>
</dbReference>
<evidence type="ECO:0000313" key="10">
    <source>
        <dbReference type="Proteomes" id="UP000261640"/>
    </source>
</evidence>
<dbReference type="InterPro" id="IPR001627">
    <property type="entry name" value="Semap_dom"/>
</dbReference>
<dbReference type="FunCoup" id="A0A3Q3LKG2">
    <property type="interactions" value="609"/>
</dbReference>
<reference evidence="9" key="2">
    <citation type="submission" date="2025-09" db="UniProtKB">
        <authorList>
            <consortium name="Ensembl"/>
        </authorList>
    </citation>
    <scope>IDENTIFICATION</scope>
</reference>
<dbReference type="InterPro" id="IPR002165">
    <property type="entry name" value="Plexin_repeat"/>
</dbReference>
<dbReference type="PANTHER" id="PTHR11036">
    <property type="entry name" value="SEMAPHORIN"/>
    <property type="match status" value="1"/>
</dbReference>
<evidence type="ECO:0000256" key="1">
    <source>
        <dbReference type="ARBA" id="ARBA00004370"/>
    </source>
</evidence>
<keyword evidence="10" id="KW-1185">Reference proteome</keyword>
<dbReference type="GO" id="GO:0007229">
    <property type="term" value="P:integrin-mediated signaling pathway"/>
    <property type="evidence" value="ECO:0007669"/>
    <property type="project" value="TreeGrafter"/>
</dbReference>
<dbReference type="PROSITE" id="PS51004">
    <property type="entry name" value="SEMA"/>
    <property type="match status" value="1"/>
</dbReference>
<dbReference type="GO" id="GO:0071526">
    <property type="term" value="P:semaphorin-plexin signaling pathway"/>
    <property type="evidence" value="ECO:0007669"/>
    <property type="project" value="TreeGrafter"/>
</dbReference>
<keyword evidence="7" id="KW-0732">Signal</keyword>
<dbReference type="GO" id="GO:0001755">
    <property type="term" value="P:neural crest cell migration"/>
    <property type="evidence" value="ECO:0007669"/>
    <property type="project" value="TreeGrafter"/>
</dbReference>
<comment type="caution">
    <text evidence="6">Lacks conserved residue(s) required for the propagation of feature annotation.</text>
</comment>
<dbReference type="GO" id="GO:0009897">
    <property type="term" value="C:external side of plasma membrane"/>
    <property type="evidence" value="ECO:0007669"/>
    <property type="project" value="TreeGrafter"/>
</dbReference>
<dbReference type="Ensembl" id="ENSMAMT00000010667.2">
    <property type="protein sequence ID" value="ENSMAMP00000010401.1"/>
    <property type="gene ID" value="ENSMAMG00000007015.2"/>
</dbReference>
<evidence type="ECO:0000256" key="6">
    <source>
        <dbReference type="PROSITE-ProRule" id="PRU00352"/>
    </source>
</evidence>
<dbReference type="Gene3D" id="2.60.40.10">
    <property type="entry name" value="Immunoglobulins"/>
    <property type="match status" value="1"/>
</dbReference>
<feature type="domain" description="Sema" evidence="8">
    <location>
        <begin position="34"/>
        <end position="465"/>
    </location>
</feature>
<comment type="similarity">
    <text evidence="2">Belongs to the semaphorin family.</text>
</comment>
<dbReference type="PANTHER" id="PTHR11036:SF80">
    <property type="entry name" value="SEMAPHORIN-7A"/>
    <property type="match status" value="1"/>
</dbReference>
<dbReference type="SMART" id="SM00630">
    <property type="entry name" value="Sema"/>
    <property type="match status" value="1"/>
</dbReference>
<dbReference type="InterPro" id="IPR016201">
    <property type="entry name" value="PSI"/>
</dbReference>
<reference evidence="9" key="1">
    <citation type="submission" date="2025-08" db="UniProtKB">
        <authorList>
            <consortium name="Ensembl"/>
        </authorList>
    </citation>
    <scope>IDENTIFICATION</scope>
</reference>
<evidence type="ECO:0000256" key="2">
    <source>
        <dbReference type="ARBA" id="ARBA00009492"/>
    </source>
</evidence>
<dbReference type="SMART" id="SM00423">
    <property type="entry name" value="PSI"/>
    <property type="match status" value="1"/>
</dbReference>
<dbReference type="STRING" id="205130.ENSMAMP00000010401"/>
<dbReference type="Gene3D" id="3.30.1680.10">
    <property type="entry name" value="ligand-binding face of the semaphorins, domain 2"/>
    <property type="match status" value="1"/>
</dbReference>
<dbReference type="InterPro" id="IPR027231">
    <property type="entry name" value="Semaphorin"/>
</dbReference>
<dbReference type="GeneTree" id="ENSGT00940000158358"/>
<feature type="signal peptide" evidence="7">
    <location>
        <begin position="1"/>
        <end position="20"/>
    </location>
</feature>
<comment type="subcellular location">
    <subcellularLocation>
        <location evidence="1">Membrane</location>
    </subcellularLocation>
</comment>
<dbReference type="Pfam" id="PF01437">
    <property type="entry name" value="PSI"/>
    <property type="match status" value="1"/>
</dbReference>
<dbReference type="GO" id="GO:0007411">
    <property type="term" value="P:axon guidance"/>
    <property type="evidence" value="ECO:0007669"/>
    <property type="project" value="TreeGrafter"/>
</dbReference>
<evidence type="ECO:0000259" key="8">
    <source>
        <dbReference type="PROSITE" id="PS51004"/>
    </source>
</evidence>
<keyword evidence="3" id="KW-0472">Membrane</keyword>
<evidence type="ECO:0000313" key="9">
    <source>
        <dbReference type="Ensembl" id="ENSMAMP00000010401.1"/>
    </source>
</evidence>
<evidence type="ECO:0000256" key="7">
    <source>
        <dbReference type="SAM" id="SignalP"/>
    </source>
</evidence>
<dbReference type="Gene3D" id="2.130.10.10">
    <property type="entry name" value="YVTN repeat-like/Quinoprotein amine dehydrogenase"/>
    <property type="match status" value="1"/>
</dbReference>
<proteinExistence type="inferred from homology"/>
<dbReference type="FunFam" id="2.130.10.10:FF:001316">
    <property type="entry name" value="Semaphorin 7A"/>
    <property type="match status" value="1"/>
</dbReference>
<sequence>MRRFALISVCLAANLQLILSAVLTDTPTLGNKNTPRLLIKDIVAGGFKYPKIQNHSVLFCHEDSGEIYVGGTDFVLKLDERDNFETFSLKSTREQQLQEGPHENVITVIEKFQDSLFICGTNGNKPQCWKLFSPVNNHSHEIMKSYEGTGISPFMYTQNCLSLTVEGDLYAAAPLDTKGSSLQFRRKAGTRPNVWMYDNWVSEPTFISTAWVRRKGDPDNEKIYTFFREKNSDHSPEADPWISRVARVCKVDEGGSKRFFQNMWTSFLKARLVCGFPEESLYFNRLQDVYVLHDDNWQDTKVYALFTSSWNSTAVCIYSVGMIEEIFENSTFKGYNKDIPKPRPGTCSKNSKSLPLATVSIVKDYPEMTDWVHSLHYTAPFYVSSNNYTRITVDRVLAADQHMYNILLLATASGKIHKVLEAGTEPFIISEMQLSSDSAIQSMRLDSKKKRLIVGFSEKISIVDLQRCMDYNSSCADCILARDPYCVWTKSGCTLAVPGGIQNVKDGETSVCTASVEEQRNLSRTKREADSPSPVNLTTHYSVSLGVPIFLICPIDSYHALYIWEFRQQKMPCLQIHSNCLHLIPDMAQKNYGTYECVSKERDYTKVIRRFHLSPDTKKKSTTTCNDASADLPEIAWITLGLATAVWGIFR</sequence>
<dbReference type="GO" id="GO:0050727">
    <property type="term" value="P:regulation of inflammatory response"/>
    <property type="evidence" value="ECO:0007669"/>
    <property type="project" value="TreeGrafter"/>
</dbReference>
<accession>A0A3Q3LKG2</accession>
<keyword evidence="4" id="KW-1015">Disulfide bond</keyword>
<dbReference type="CTD" id="8482"/>
<dbReference type="GeneID" id="113133495"/>
<dbReference type="Proteomes" id="UP000261640">
    <property type="component" value="Unplaced"/>
</dbReference>
<dbReference type="GO" id="GO:0030335">
    <property type="term" value="P:positive regulation of cell migration"/>
    <property type="evidence" value="ECO:0007669"/>
    <property type="project" value="TreeGrafter"/>
</dbReference>
<dbReference type="OrthoDB" id="9988752at2759"/>
<name>A0A3Q3LKG2_9TELE</name>
<protein>
    <submittedName>
        <fullName evidence="9">Semaphorin 7A (JohnMiltonHagen blood group)</fullName>
    </submittedName>
</protein>